<keyword evidence="3" id="KW-1185">Reference proteome</keyword>
<dbReference type="InterPro" id="IPR025711">
    <property type="entry name" value="PepSY"/>
</dbReference>
<sequence length="120" mass="14217">MKRSWRARFIVGTLIWLWPGMGIAHSRDHEDRHRDHDRARELVRAGEILPLERILEHDPRARGRRILEVELENKHGRWIYEIEVKDEGGRVMELEFDARTGQLLREHEEKPKRATAGGGR</sequence>
<dbReference type="Gene3D" id="3.10.450.40">
    <property type="match status" value="1"/>
</dbReference>
<reference evidence="2 3" key="1">
    <citation type="submission" date="2024-09" db="EMBL/GenBank/DDBJ databases">
        <title>Draft genome sequence of Candidatus Magnetaquicoccaceae bacterium FCR-1.</title>
        <authorList>
            <person name="Shimoshige H."/>
            <person name="Shimamura S."/>
            <person name="Taoka A."/>
            <person name="Kobayashi H."/>
            <person name="Maekawa T."/>
        </authorList>
    </citation>
    <scope>NUCLEOTIDE SEQUENCE [LARGE SCALE GENOMIC DNA]</scope>
    <source>
        <strain evidence="2 3">FCR-1</strain>
    </source>
</reference>
<evidence type="ECO:0000259" key="1">
    <source>
        <dbReference type="Pfam" id="PF03413"/>
    </source>
</evidence>
<protein>
    <recommendedName>
        <fullName evidence="1">PepSY domain-containing protein</fullName>
    </recommendedName>
</protein>
<dbReference type="Pfam" id="PF03413">
    <property type="entry name" value="PepSY"/>
    <property type="match status" value="1"/>
</dbReference>
<dbReference type="RefSeq" id="WP_420904536.1">
    <property type="nucleotide sequence ID" value="NZ_BAAFGK010000004.1"/>
</dbReference>
<evidence type="ECO:0000313" key="3">
    <source>
        <dbReference type="Proteomes" id="UP001628193"/>
    </source>
</evidence>
<name>A0ABQ0C7F4_9PROT</name>
<accession>A0ABQ0C7F4</accession>
<feature type="domain" description="PepSY" evidence="1">
    <location>
        <begin position="63"/>
        <end position="106"/>
    </location>
</feature>
<organism evidence="2 3">
    <name type="scientific">Candidatus Magnetaquiglobus chichijimensis</name>
    <dbReference type="NCBI Taxonomy" id="3141448"/>
    <lineage>
        <taxon>Bacteria</taxon>
        <taxon>Pseudomonadati</taxon>
        <taxon>Pseudomonadota</taxon>
        <taxon>Magnetococcia</taxon>
        <taxon>Magnetococcales</taxon>
        <taxon>Candidatus Magnetaquicoccaceae</taxon>
        <taxon>Candidatus Magnetaquiglobus</taxon>
    </lineage>
</organism>
<dbReference type="Proteomes" id="UP001628193">
    <property type="component" value="Unassembled WGS sequence"/>
</dbReference>
<proteinExistence type="predicted"/>
<comment type="caution">
    <text evidence="2">The sequence shown here is derived from an EMBL/GenBank/DDBJ whole genome shotgun (WGS) entry which is preliminary data.</text>
</comment>
<gene>
    <name evidence="2" type="ORF">SIID45300_01125</name>
</gene>
<evidence type="ECO:0000313" key="2">
    <source>
        <dbReference type="EMBL" id="GAB0056813.1"/>
    </source>
</evidence>
<dbReference type="EMBL" id="BAAFGK010000004">
    <property type="protein sequence ID" value="GAB0056813.1"/>
    <property type="molecule type" value="Genomic_DNA"/>
</dbReference>